<gene>
    <name evidence="11" type="ORF">J4Q44_G00002380</name>
</gene>
<dbReference type="Proteomes" id="UP001356427">
    <property type="component" value="Unassembled WGS sequence"/>
</dbReference>
<dbReference type="InterPro" id="IPR024079">
    <property type="entry name" value="MetalloPept_cat_dom_sf"/>
</dbReference>
<evidence type="ECO:0000256" key="6">
    <source>
        <dbReference type="ARBA" id="ARBA00022833"/>
    </source>
</evidence>
<accession>A0AAN8MBR2</accession>
<evidence type="ECO:0000256" key="9">
    <source>
        <dbReference type="ARBA" id="ARBA00040634"/>
    </source>
</evidence>
<dbReference type="PANTHER" id="PTHR32205">
    <property type="entry name" value="ARCHAEMETZINCIN-2-RELATED"/>
    <property type="match status" value="1"/>
</dbReference>
<dbReference type="Pfam" id="PF07998">
    <property type="entry name" value="Peptidase_M54"/>
    <property type="match status" value="1"/>
</dbReference>
<comment type="function">
    <text evidence="8">Probable zinc metalloprotease.</text>
</comment>
<reference evidence="11 12" key="1">
    <citation type="submission" date="2021-04" db="EMBL/GenBank/DDBJ databases">
        <authorList>
            <person name="De Guttry C."/>
            <person name="Zahm M."/>
            <person name="Klopp C."/>
            <person name="Cabau C."/>
            <person name="Louis A."/>
            <person name="Berthelot C."/>
            <person name="Parey E."/>
            <person name="Roest Crollius H."/>
            <person name="Montfort J."/>
            <person name="Robinson-Rechavi M."/>
            <person name="Bucao C."/>
            <person name="Bouchez O."/>
            <person name="Gislard M."/>
            <person name="Lluch J."/>
            <person name="Milhes M."/>
            <person name="Lampietro C."/>
            <person name="Lopez Roques C."/>
            <person name="Donnadieu C."/>
            <person name="Braasch I."/>
            <person name="Desvignes T."/>
            <person name="Postlethwait J."/>
            <person name="Bobe J."/>
            <person name="Wedekind C."/>
            <person name="Guiguen Y."/>
        </authorList>
    </citation>
    <scope>NUCLEOTIDE SEQUENCE [LARGE SCALE GENOMIC DNA]</scope>
    <source>
        <strain evidence="11">Cs_M1</strain>
        <tissue evidence="11">Blood</tissue>
    </source>
</reference>
<keyword evidence="3" id="KW-0645">Protease</keyword>
<evidence type="ECO:0000256" key="7">
    <source>
        <dbReference type="ARBA" id="ARBA00023049"/>
    </source>
</evidence>
<comment type="similarity">
    <text evidence="2">Belongs to the peptidase M54 family.</text>
</comment>
<comment type="cofactor">
    <cofactor evidence="1">
        <name>Zn(2+)</name>
        <dbReference type="ChEBI" id="CHEBI:29105"/>
    </cofactor>
</comment>
<keyword evidence="4" id="KW-0479">Metal-binding</keyword>
<dbReference type="EMBL" id="JAGTTL010000001">
    <property type="protein sequence ID" value="KAK6328260.1"/>
    <property type="molecule type" value="Genomic_DNA"/>
</dbReference>
<keyword evidence="7" id="KW-0482">Metalloprotease</keyword>
<dbReference type="AlphaFoldDB" id="A0AAN8MBR2"/>
<keyword evidence="12" id="KW-1185">Reference proteome</keyword>
<evidence type="ECO:0000313" key="12">
    <source>
        <dbReference type="Proteomes" id="UP001356427"/>
    </source>
</evidence>
<dbReference type="SUPFAM" id="SSF55486">
    <property type="entry name" value="Metalloproteases ('zincins'), catalytic domain"/>
    <property type="match status" value="1"/>
</dbReference>
<evidence type="ECO:0000313" key="11">
    <source>
        <dbReference type="EMBL" id="KAK6328260.1"/>
    </source>
</evidence>
<dbReference type="Gene3D" id="3.40.390.10">
    <property type="entry name" value="Collagenase (Catalytic Domain)"/>
    <property type="match status" value="1"/>
</dbReference>
<dbReference type="PANTHER" id="PTHR32205:SF5">
    <property type="entry name" value="ARCHAEMETZINCIN-2"/>
    <property type="match status" value="1"/>
</dbReference>
<name>A0AAN8MBR2_9TELE</name>
<protein>
    <recommendedName>
        <fullName evidence="9">Archaemetzincin-2</fullName>
    </recommendedName>
    <alternativeName>
        <fullName evidence="10">Archeobacterial metalloproteinase-like protein 2</fullName>
    </alternativeName>
</protein>
<dbReference type="InterPro" id="IPR012962">
    <property type="entry name" value="Pept_M54_archaemetzincn"/>
</dbReference>
<dbReference type="GO" id="GO:0006508">
    <property type="term" value="P:proteolysis"/>
    <property type="evidence" value="ECO:0007669"/>
    <property type="project" value="UniProtKB-KW"/>
</dbReference>
<sequence>MIDLYPKDSWNFVFGQASLTEDFIWWLATNFKEWECSAFTRYDDNLYSRSYAGRLKKGIRPCQRDYSVFEGYYPPPITSTLLLRSCKMVTHEIGHVFGVKHCQWMQCVMQGSNYLEESGPV</sequence>
<evidence type="ECO:0000256" key="2">
    <source>
        <dbReference type="ARBA" id="ARBA00006954"/>
    </source>
</evidence>
<evidence type="ECO:0000256" key="10">
    <source>
        <dbReference type="ARBA" id="ARBA00043240"/>
    </source>
</evidence>
<dbReference type="GO" id="GO:0046872">
    <property type="term" value="F:metal ion binding"/>
    <property type="evidence" value="ECO:0007669"/>
    <property type="project" value="UniProtKB-KW"/>
</dbReference>
<dbReference type="InterPro" id="IPR052009">
    <property type="entry name" value="Archaemetzincin"/>
</dbReference>
<evidence type="ECO:0000256" key="8">
    <source>
        <dbReference type="ARBA" id="ARBA00024316"/>
    </source>
</evidence>
<keyword evidence="5" id="KW-0378">Hydrolase</keyword>
<evidence type="ECO:0000256" key="5">
    <source>
        <dbReference type="ARBA" id="ARBA00022801"/>
    </source>
</evidence>
<dbReference type="GO" id="GO:0008237">
    <property type="term" value="F:metallopeptidase activity"/>
    <property type="evidence" value="ECO:0007669"/>
    <property type="project" value="UniProtKB-KW"/>
</dbReference>
<evidence type="ECO:0000256" key="1">
    <source>
        <dbReference type="ARBA" id="ARBA00001947"/>
    </source>
</evidence>
<evidence type="ECO:0000256" key="3">
    <source>
        <dbReference type="ARBA" id="ARBA00022670"/>
    </source>
</evidence>
<proteinExistence type="inferred from homology"/>
<organism evidence="11 12">
    <name type="scientific">Coregonus suidteri</name>
    <dbReference type="NCBI Taxonomy" id="861788"/>
    <lineage>
        <taxon>Eukaryota</taxon>
        <taxon>Metazoa</taxon>
        <taxon>Chordata</taxon>
        <taxon>Craniata</taxon>
        <taxon>Vertebrata</taxon>
        <taxon>Euteleostomi</taxon>
        <taxon>Actinopterygii</taxon>
        <taxon>Neopterygii</taxon>
        <taxon>Teleostei</taxon>
        <taxon>Protacanthopterygii</taxon>
        <taxon>Salmoniformes</taxon>
        <taxon>Salmonidae</taxon>
        <taxon>Coregoninae</taxon>
        <taxon>Coregonus</taxon>
    </lineage>
</organism>
<comment type="caution">
    <text evidence="11">The sequence shown here is derived from an EMBL/GenBank/DDBJ whole genome shotgun (WGS) entry which is preliminary data.</text>
</comment>
<keyword evidence="6" id="KW-0862">Zinc</keyword>
<evidence type="ECO:0000256" key="4">
    <source>
        <dbReference type="ARBA" id="ARBA00022723"/>
    </source>
</evidence>